<dbReference type="Proteomes" id="UP000187429">
    <property type="component" value="Unassembled WGS sequence"/>
</dbReference>
<evidence type="ECO:0000313" key="2">
    <source>
        <dbReference type="Proteomes" id="UP000187429"/>
    </source>
</evidence>
<dbReference type="EMBL" id="LSSM01000877">
    <property type="protein sequence ID" value="OMJ27694.1"/>
    <property type="molecule type" value="Genomic_DNA"/>
</dbReference>
<protein>
    <submittedName>
        <fullName evidence="1">Uncharacterized protein</fullName>
    </submittedName>
</protein>
<reference evidence="2" key="1">
    <citation type="submission" date="2017-01" db="EMBL/GenBank/DDBJ databases">
        <authorList>
            <person name="Wang Y."/>
            <person name="White M."/>
            <person name="Kvist S."/>
            <person name="Moncalvo J.-M."/>
        </authorList>
    </citation>
    <scope>NUCLEOTIDE SEQUENCE [LARGE SCALE GENOMIC DNA]</scope>
    <source>
        <strain evidence="2">ID-206-W2</strain>
    </source>
</reference>
<dbReference type="AlphaFoldDB" id="A0A1R1YLD7"/>
<evidence type="ECO:0000313" key="1">
    <source>
        <dbReference type="EMBL" id="OMJ27694.1"/>
    </source>
</evidence>
<organism evidence="1 2">
    <name type="scientific">Smittium culicis</name>
    <dbReference type="NCBI Taxonomy" id="133412"/>
    <lineage>
        <taxon>Eukaryota</taxon>
        <taxon>Fungi</taxon>
        <taxon>Fungi incertae sedis</taxon>
        <taxon>Zoopagomycota</taxon>
        <taxon>Kickxellomycotina</taxon>
        <taxon>Harpellomycetes</taxon>
        <taxon>Harpellales</taxon>
        <taxon>Legeriomycetaceae</taxon>
        <taxon>Smittium</taxon>
    </lineage>
</organism>
<name>A0A1R1YLD7_9FUNG</name>
<accession>A0A1R1YLD7</accession>
<sequence length="73" mass="7569">MAELTATIAAAVAVALANQSGITGQVLSLPEYHGIGSSTSFKACESQTAAPRYGGNSIFILYFDQSISKTDNI</sequence>
<proteinExistence type="predicted"/>
<gene>
    <name evidence="1" type="ORF">AYI69_g2863</name>
</gene>
<comment type="caution">
    <text evidence="1">The sequence shown here is derived from an EMBL/GenBank/DDBJ whole genome shotgun (WGS) entry which is preliminary data.</text>
</comment>
<keyword evidence="2" id="KW-1185">Reference proteome</keyword>